<dbReference type="AlphaFoldDB" id="A0A4Q2J4H8"/>
<reference evidence="2 3" key="1">
    <citation type="submission" date="2019-01" db="EMBL/GenBank/DDBJ databases">
        <authorList>
            <person name="Li J."/>
        </authorList>
    </citation>
    <scope>NUCLEOTIDE SEQUENCE [LARGE SCALE GENOMIC DNA]</scope>
    <source>
        <strain evidence="2 3">CGMCC 4.7180</strain>
    </source>
</reference>
<comment type="caution">
    <text evidence="2">The sequence shown here is derived from an EMBL/GenBank/DDBJ whole genome shotgun (WGS) entry which is preliminary data.</text>
</comment>
<name>A0A4Q2J4H8_9MICO</name>
<evidence type="ECO:0000313" key="3">
    <source>
        <dbReference type="Proteomes" id="UP000292881"/>
    </source>
</evidence>
<feature type="compositionally biased region" description="Low complexity" evidence="1">
    <location>
        <begin position="1"/>
        <end position="11"/>
    </location>
</feature>
<sequence>MSETTTTDSTTANAAVPPSAQSKYQVRFDHGTGGVRRIAREADVLVWVDQVADATGGAAADGGAPGLLVPRDVLADTP</sequence>
<feature type="region of interest" description="Disordered" evidence="1">
    <location>
        <begin position="1"/>
        <end position="23"/>
    </location>
</feature>
<feature type="non-terminal residue" evidence="2">
    <location>
        <position position="78"/>
    </location>
</feature>
<evidence type="ECO:0000313" key="2">
    <source>
        <dbReference type="EMBL" id="RXZ40212.1"/>
    </source>
</evidence>
<dbReference type="EMBL" id="SDPL01000633">
    <property type="protein sequence ID" value="RXZ40212.1"/>
    <property type="molecule type" value="Genomic_DNA"/>
</dbReference>
<organism evidence="2 3">
    <name type="scientific">Agromyces binzhouensis</name>
    <dbReference type="NCBI Taxonomy" id="1817495"/>
    <lineage>
        <taxon>Bacteria</taxon>
        <taxon>Bacillati</taxon>
        <taxon>Actinomycetota</taxon>
        <taxon>Actinomycetes</taxon>
        <taxon>Micrococcales</taxon>
        <taxon>Microbacteriaceae</taxon>
        <taxon>Agromyces</taxon>
    </lineage>
</organism>
<proteinExistence type="predicted"/>
<gene>
    <name evidence="2" type="ORF">ESO86_17290</name>
</gene>
<evidence type="ECO:0000256" key="1">
    <source>
        <dbReference type="SAM" id="MobiDB-lite"/>
    </source>
</evidence>
<dbReference type="Proteomes" id="UP000292881">
    <property type="component" value="Unassembled WGS sequence"/>
</dbReference>
<protein>
    <submittedName>
        <fullName evidence="2">Uncharacterized protein</fullName>
    </submittedName>
</protein>
<accession>A0A4Q2J4H8</accession>
<keyword evidence="3" id="KW-1185">Reference proteome</keyword>